<accession>A0A1I6L1W0</accession>
<dbReference type="EMBL" id="FOZM01000001">
    <property type="protein sequence ID" value="SFR97459.1"/>
    <property type="molecule type" value="Genomic_DNA"/>
</dbReference>
<name>A0A1I6L1W0_9RHOB</name>
<sequence length="270" mass="29568">MDRRLTPANGRVAALHLAGAVEAERYVAGVPMSVGDPVVDLCAEPDGPRDRQLLLGTRVTVFEERQGWSFVQAEDDYVGYVAASHLIPEATPTHFVATLATHAYEAEEFKSRDVLHLPFGARVTVVNERRRFFETTVGFVSKSHLRPLDRPMNDPVTVAQIHFGVPYLWGGNSSRGIDCSGLVSTSFRACGLPCPADSDMQRDGLGAEAQTPYERGDLVFWKGHVGLMVDDATLIHANAHHMATVYEPIERAVLRIAAQGDGDVIAHKRL</sequence>
<proteinExistence type="inferred from homology"/>
<organism evidence="6 7">
    <name type="scientific">Yoonia litorea</name>
    <dbReference type="NCBI Taxonomy" id="1123755"/>
    <lineage>
        <taxon>Bacteria</taxon>
        <taxon>Pseudomonadati</taxon>
        <taxon>Pseudomonadota</taxon>
        <taxon>Alphaproteobacteria</taxon>
        <taxon>Rhodobacterales</taxon>
        <taxon>Paracoccaceae</taxon>
        <taxon>Yoonia</taxon>
    </lineage>
</organism>
<dbReference type="PANTHER" id="PTHR47359">
    <property type="entry name" value="PEPTIDOGLYCAN DL-ENDOPEPTIDASE CWLO"/>
    <property type="match status" value="1"/>
</dbReference>
<dbReference type="Gene3D" id="2.30.30.40">
    <property type="entry name" value="SH3 Domains"/>
    <property type="match status" value="1"/>
</dbReference>
<evidence type="ECO:0000256" key="2">
    <source>
        <dbReference type="ARBA" id="ARBA00022670"/>
    </source>
</evidence>
<keyword evidence="3 6" id="KW-0378">Hydrolase</keyword>
<dbReference type="PROSITE" id="PS51935">
    <property type="entry name" value="NLPC_P60"/>
    <property type="match status" value="1"/>
</dbReference>
<gene>
    <name evidence="6" type="ORF">SAMN05444714_0092</name>
</gene>
<dbReference type="Gene3D" id="3.90.1720.10">
    <property type="entry name" value="endopeptidase domain like (from Nostoc punctiforme)"/>
    <property type="match status" value="1"/>
</dbReference>
<evidence type="ECO:0000313" key="6">
    <source>
        <dbReference type="EMBL" id="SFR97459.1"/>
    </source>
</evidence>
<keyword evidence="4" id="KW-0788">Thiol protease</keyword>
<comment type="similarity">
    <text evidence="1">Belongs to the peptidase C40 family.</text>
</comment>
<evidence type="ECO:0000256" key="3">
    <source>
        <dbReference type="ARBA" id="ARBA00022801"/>
    </source>
</evidence>
<reference evidence="6 7" key="1">
    <citation type="submission" date="2016-10" db="EMBL/GenBank/DDBJ databases">
        <authorList>
            <person name="de Groot N.N."/>
        </authorList>
    </citation>
    <scope>NUCLEOTIDE SEQUENCE [LARGE SCALE GENOMIC DNA]</scope>
    <source>
        <strain evidence="6 7">DSM 29433</strain>
    </source>
</reference>
<dbReference type="SUPFAM" id="SSF54001">
    <property type="entry name" value="Cysteine proteinases"/>
    <property type="match status" value="1"/>
</dbReference>
<dbReference type="InterPro" id="IPR051794">
    <property type="entry name" value="PG_Endopeptidase_C40"/>
</dbReference>
<dbReference type="InterPro" id="IPR000064">
    <property type="entry name" value="NLP_P60_dom"/>
</dbReference>
<dbReference type="AlphaFoldDB" id="A0A1I6L1W0"/>
<dbReference type="GO" id="GO:0008234">
    <property type="term" value="F:cysteine-type peptidase activity"/>
    <property type="evidence" value="ECO:0007669"/>
    <property type="project" value="UniProtKB-KW"/>
</dbReference>
<feature type="domain" description="NlpC/P60" evidence="5">
    <location>
        <begin position="149"/>
        <end position="270"/>
    </location>
</feature>
<dbReference type="Pfam" id="PF00877">
    <property type="entry name" value="NLPC_P60"/>
    <property type="match status" value="1"/>
</dbReference>
<dbReference type="Pfam" id="PF18348">
    <property type="entry name" value="SH3_16"/>
    <property type="match status" value="1"/>
</dbReference>
<dbReference type="STRING" id="1123755.SAMN05444714_0092"/>
<evidence type="ECO:0000256" key="1">
    <source>
        <dbReference type="ARBA" id="ARBA00007074"/>
    </source>
</evidence>
<dbReference type="Proteomes" id="UP000198926">
    <property type="component" value="Unassembled WGS sequence"/>
</dbReference>
<evidence type="ECO:0000256" key="4">
    <source>
        <dbReference type="ARBA" id="ARBA00022807"/>
    </source>
</evidence>
<evidence type="ECO:0000259" key="5">
    <source>
        <dbReference type="PROSITE" id="PS51935"/>
    </source>
</evidence>
<dbReference type="InterPro" id="IPR041382">
    <property type="entry name" value="SH3_16"/>
</dbReference>
<evidence type="ECO:0000313" key="7">
    <source>
        <dbReference type="Proteomes" id="UP000198926"/>
    </source>
</evidence>
<protein>
    <submittedName>
        <fullName evidence="6">Cell wall-associated hydrolase, NlpC family</fullName>
    </submittedName>
</protein>
<dbReference type="PANTHER" id="PTHR47359:SF3">
    <property type="entry name" value="NLP_P60 DOMAIN-CONTAINING PROTEIN-RELATED"/>
    <property type="match status" value="1"/>
</dbReference>
<dbReference type="InterPro" id="IPR038765">
    <property type="entry name" value="Papain-like_cys_pep_sf"/>
</dbReference>
<dbReference type="GO" id="GO:0006508">
    <property type="term" value="P:proteolysis"/>
    <property type="evidence" value="ECO:0007669"/>
    <property type="project" value="UniProtKB-KW"/>
</dbReference>
<keyword evidence="7" id="KW-1185">Reference proteome</keyword>
<keyword evidence="2" id="KW-0645">Protease</keyword>